<dbReference type="SUPFAM" id="SSF52540">
    <property type="entry name" value="P-loop containing nucleoside triphosphate hydrolases"/>
    <property type="match status" value="1"/>
</dbReference>
<dbReference type="InterPro" id="IPR002928">
    <property type="entry name" value="Myosin_tail"/>
</dbReference>
<feature type="coiled-coil region" evidence="7">
    <location>
        <begin position="1270"/>
        <end position="1434"/>
    </location>
</feature>
<dbReference type="GO" id="GO:0032982">
    <property type="term" value="C:myosin filament"/>
    <property type="evidence" value="ECO:0007669"/>
    <property type="project" value="TreeGrafter"/>
</dbReference>
<dbReference type="GO" id="GO:0005524">
    <property type="term" value="F:ATP binding"/>
    <property type="evidence" value="ECO:0007669"/>
    <property type="project" value="UniProtKB-UniRule"/>
</dbReference>
<name>A0A3B4DJS2_PYGNA</name>
<dbReference type="Pfam" id="PF01576">
    <property type="entry name" value="Myosin_tail_1"/>
    <property type="match status" value="1"/>
</dbReference>
<feature type="region of interest" description="Disordered" evidence="8">
    <location>
        <begin position="1965"/>
        <end position="2005"/>
    </location>
</feature>
<dbReference type="PANTHER" id="PTHR45615">
    <property type="entry name" value="MYOSIN HEAVY CHAIN, NON-MUSCLE"/>
    <property type="match status" value="1"/>
</dbReference>
<feature type="compositionally biased region" description="Low complexity" evidence="8">
    <location>
        <begin position="2059"/>
        <end position="2078"/>
    </location>
</feature>
<evidence type="ECO:0000256" key="2">
    <source>
        <dbReference type="ARBA" id="ARBA00022840"/>
    </source>
</evidence>
<dbReference type="GO" id="GO:0031032">
    <property type="term" value="P:actomyosin structure organization"/>
    <property type="evidence" value="ECO:0007669"/>
    <property type="project" value="TreeGrafter"/>
</dbReference>
<reference evidence="10" key="2">
    <citation type="submission" date="2025-08" db="UniProtKB">
        <authorList>
            <consortium name="Ensembl"/>
        </authorList>
    </citation>
    <scope>IDENTIFICATION</scope>
</reference>
<protein>
    <recommendedName>
        <fullName evidence="9">Myosin motor domain-containing protein</fullName>
    </recommendedName>
</protein>
<dbReference type="Ensembl" id="ENSPNAT00000009677.2">
    <property type="protein sequence ID" value="ENSPNAP00000024627.1"/>
    <property type="gene ID" value="ENSPNAG00000009405.2"/>
</dbReference>
<dbReference type="GO" id="GO:0051015">
    <property type="term" value="F:actin filament binding"/>
    <property type="evidence" value="ECO:0007669"/>
    <property type="project" value="TreeGrafter"/>
</dbReference>
<dbReference type="Proteomes" id="UP001501920">
    <property type="component" value="Chromosome 18"/>
</dbReference>
<organism evidence="10 11">
    <name type="scientific">Pygocentrus nattereri</name>
    <name type="common">Red-bellied piranha</name>
    <dbReference type="NCBI Taxonomy" id="42514"/>
    <lineage>
        <taxon>Eukaryota</taxon>
        <taxon>Metazoa</taxon>
        <taxon>Chordata</taxon>
        <taxon>Craniata</taxon>
        <taxon>Vertebrata</taxon>
        <taxon>Euteleostomi</taxon>
        <taxon>Actinopterygii</taxon>
        <taxon>Neopterygii</taxon>
        <taxon>Teleostei</taxon>
        <taxon>Ostariophysi</taxon>
        <taxon>Characiformes</taxon>
        <taxon>Characoidei</taxon>
        <taxon>Pygocentrus</taxon>
    </lineage>
</organism>
<comment type="caution">
    <text evidence="6">Lacks conserved residue(s) required for the propagation of feature annotation.</text>
</comment>
<keyword evidence="3 7" id="KW-0175">Coiled coil</keyword>
<dbReference type="GO" id="GO:0016461">
    <property type="term" value="C:unconventional myosin complex"/>
    <property type="evidence" value="ECO:0007669"/>
    <property type="project" value="TreeGrafter"/>
</dbReference>
<evidence type="ECO:0000256" key="7">
    <source>
        <dbReference type="SAM" id="Coils"/>
    </source>
</evidence>
<evidence type="ECO:0000259" key="9">
    <source>
        <dbReference type="PROSITE" id="PS51456"/>
    </source>
</evidence>
<dbReference type="Gene3D" id="4.10.270.10">
    <property type="entry name" value="Myosin, subunit A"/>
    <property type="match status" value="1"/>
</dbReference>
<feature type="compositionally biased region" description="Basic and acidic residues" evidence="8">
    <location>
        <begin position="98"/>
        <end position="110"/>
    </location>
</feature>
<dbReference type="InterPro" id="IPR001609">
    <property type="entry name" value="Myosin_head_motor_dom-like"/>
</dbReference>
<dbReference type="Gene3D" id="6.20.240.20">
    <property type="match status" value="1"/>
</dbReference>
<sequence>MALSSRLKLWEQKIKEEKKPAAATQPPPPLSAVPGGFLKQLVRETEKETRQKEPELKEEKAPSKLSETLVQQFLLPDQTPPILEAEMALRAEQLVNGERGRHSAMTERKTSSPRRILTPDTKDQKGDSQASSLEVSDQKQEPLSDTQSGSSLVKSPEAPAEKEKPKEQLKTQQEVKTIREEEVKVRQEPKGQLTDKTVTEEPKKPVRDVWYEAGTVWYTHKNGFTLATQLKPDEGTPELPDGKVRVRLHTDGSVHDVTQYEIEKVNPSELDLCEDLSELVSVNESSVLHTLTTRAKANLPFTYAGPNLLALWPPLALFGKGPRTRRWDTWEAPAPLQALVRRVYLSMVGLRKDQSVVALGRSGTGKTTSCQAFAQELLKQAGTAGDSLTLERLQAVFTVLRSFGCVSSPHSEASTRFAMVLSLDFNHKGLAAAGHLQTMLLEKWRVCRRPEGESNFLVFSQMLAGLNTEMRTELQLHQLPENNSFSINCPTKVDEKQRATVDFGRLLAAMNTLGFSGEEQRAIWHVLAGIYHLGVAGVCKVGRKQFMNFDSAQVASAVLGCEGEELHTAVFKHHLRQLLQRATGGTRERHMTDEQEGPKLSATQCVDGMASGLYEELFTAIVSLINRALCSQQLTLGSVIVVDTPGLRNPRYSGADRAAGFSELCHNYLQERLLDHCFTHTFTNSLNRYTQERMSVDFEAPESSPREVVETIDQAGLQVRGPEGDSRGLLWVLDEEMVTPGSTENTVLERICQYFGDTVRQCEQPLQCEIAHLMGSDPVRYDLSGWFGLVQNNPSALNAISILQNSSLGVVKALFAPRASVPPLCRGLGGVEGGSQRSLERSGTVRKTLSGGMAALRRHSHCIAIKLQADALVNLIRRAQPVFLQCLSAKADGGSFDVPVLRVQLHSTHLLPALQLYRTGYPEHMNLSDFRCRYQALSPPVMKRYGSVFITPDERKAVEELLIELDLDKKSIVLGASRVFMKRGVLRSLDMQRDGLVSSWLVQMQSACLGHLGRQRYRRMKVQQMAVSCIQRNLRALTAVAGWSWWKLLCKVRPLLDINRDDHRLRAKEDEITALRRRLEKSEKERNESRQTVDNLETKVTAVVSELSDERFRGEAMSQALDTERTERLRLTKENKELQARLDQSKISLEALEKQLEEEKQRTKSKEALSGVATDSEIHLQLECAQTEVEFLRRRLRQTEERLETEKGAREHLDNKVLELQAQLDQSKRSVTELKRHCRRVTSDLQDARVLTDSLQARAHELDRKQRRFDSELTHALEEAESEREQKEKAIQECTALGGEIFSLRRMLKESQEEVAHLQQQKEELCAQIRDLSVPLNLSSDSVPELKKQLRELESREKERTQEIAKMTAKIQQQEQMHLRFEMEMERMKQIHQKELEDKEEELEDVQKSSQRRLRQLEMQLEQEYEEKQMVVHEKHDLEGLIATLCEQVGHRDFDVEKRLRRDLKRTHALLSDAQLLLSSMEQPGQGQAPGTKEQLEKLHCQLEDSEARRLEAESIQKTLAMELENAQMELESICKHKSLVDEQLSQLQYEKTDLLKRLEEDQEDLNELMKKHKALIAQSSSDITQIRELQAELQELKKERQSLQEQLQLSVARVQFLESSTVARSIVSKQEARVCDLENKLEFQRGQVKRFEVLVLRLRDSVVRLGEELEQSAQAEARERENSQYYQQRLADMKLEMEDLSLREQESSRRRVELEMQVEELSAVRQTLQADLETSIRRIADLQAALEEVESSDESDTESVQTAVESFSRKRDVDSVSSVGSSIGTEDVGEGIRNWLGVPRGVRGGRGSPYGGSGTGRQSVTDTMSTYSFRSCSQDLEEDAGMQSSGGLGRASSSAALSELLEGLRKKRAGAGWDRGSEIGEGSTVSLPIYQTTGASTLRRRASALSLEPDEGPEEPIRPGILKPPSPLLPRASSLRSLAESVPTTSTATNTIGKVSRFSSCDSITSTVSSTGPRRHLSNLSIPEEGEEEPCIKTLSTSGSYQPNRRRLLGGLVAEGGEAQLGTEPMVFQSRRFLGNPDSDKDMGDTNSDIVPAIRRAQSTSSLAGSSSRGGQRRALSVHFGELPPSRASRRGSDSDSSGSGGSQQRRGPQGERLEAEGSEGDVNSVMKKYLRKAEVD</sequence>
<dbReference type="PANTHER" id="PTHR45615:SF8">
    <property type="entry name" value="UNCONVENTIONAL MYOSIN-XVIIIB"/>
    <property type="match status" value="1"/>
</dbReference>
<feature type="compositionally biased region" description="Basic and acidic residues" evidence="8">
    <location>
        <begin position="159"/>
        <end position="169"/>
    </location>
</feature>
<dbReference type="InterPro" id="IPR036961">
    <property type="entry name" value="Kinesin_motor_dom_sf"/>
</dbReference>
<feature type="coiled-coil region" evidence="7">
    <location>
        <begin position="1058"/>
        <end position="1237"/>
    </location>
</feature>
<dbReference type="Gene3D" id="1.20.120.720">
    <property type="entry name" value="Myosin VI head, motor domain, U50 subdomain"/>
    <property type="match status" value="1"/>
</dbReference>
<dbReference type="GO" id="GO:0048731">
    <property type="term" value="P:system development"/>
    <property type="evidence" value="ECO:0007669"/>
    <property type="project" value="UniProtKB-ARBA"/>
</dbReference>
<feature type="compositionally biased region" description="Low complexity" evidence="8">
    <location>
        <begin position="2096"/>
        <end position="2109"/>
    </location>
</feature>
<feature type="compositionally biased region" description="Polar residues" evidence="8">
    <location>
        <begin position="1995"/>
        <end position="2004"/>
    </location>
</feature>
<dbReference type="PROSITE" id="PS50096">
    <property type="entry name" value="IQ"/>
    <property type="match status" value="1"/>
</dbReference>
<dbReference type="GO" id="GO:0016460">
    <property type="term" value="C:myosin II complex"/>
    <property type="evidence" value="ECO:0007669"/>
    <property type="project" value="TreeGrafter"/>
</dbReference>
<evidence type="ECO:0000256" key="3">
    <source>
        <dbReference type="ARBA" id="ARBA00023054"/>
    </source>
</evidence>
<keyword evidence="5 6" id="KW-0505">Motor protein</keyword>
<dbReference type="Gene3D" id="3.40.850.10">
    <property type="entry name" value="Kinesin motor domain"/>
    <property type="match status" value="1"/>
</dbReference>
<dbReference type="OrthoDB" id="2505895at2759"/>
<dbReference type="InterPro" id="IPR027417">
    <property type="entry name" value="P-loop_NTPase"/>
</dbReference>
<dbReference type="GeneTree" id="ENSGT00940000158067"/>
<comment type="similarity">
    <text evidence="6">Belongs to the TRAFAC class myosin-kinesin ATPase superfamily. Myosin family.</text>
</comment>
<gene>
    <name evidence="10" type="primary">MYO18B</name>
</gene>
<dbReference type="GeneID" id="108425233"/>
<feature type="region of interest" description="Disordered" evidence="8">
    <location>
        <begin position="1800"/>
        <end position="1822"/>
    </location>
</feature>
<feature type="coiled-coil region" evidence="7">
    <location>
        <begin position="1545"/>
        <end position="1614"/>
    </location>
</feature>
<dbReference type="PROSITE" id="PS51456">
    <property type="entry name" value="MYOSIN_MOTOR"/>
    <property type="match status" value="1"/>
</dbReference>
<dbReference type="Gene3D" id="1.20.58.530">
    <property type="match status" value="1"/>
</dbReference>
<feature type="compositionally biased region" description="Basic and acidic residues" evidence="8">
    <location>
        <begin position="41"/>
        <end position="62"/>
    </location>
</feature>
<dbReference type="STRING" id="42514.ENSPNAP00000024627"/>
<reference evidence="10" key="3">
    <citation type="submission" date="2025-09" db="UniProtKB">
        <authorList>
            <consortium name="Ensembl"/>
        </authorList>
    </citation>
    <scope>IDENTIFICATION</scope>
</reference>
<proteinExistence type="inferred from homology"/>
<dbReference type="Pfam" id="PF00063">
    <property type="entry name" value="Myosin_head"/>
    <property type="match status" value="1"/>
</dbReference>
<keyword evidence="2 6" id="KW-0067">ATP-binding</keyword>
<feature type="binding site" evidence="6">
    <location>
        <begin position="360"/>
        <end position="367"/>
    </location>
    <ligand>
        <name>ATP</name>
        <dbReference type="ChEBI" id="CHEBI:30616"/>
    </ligand>
</feature>
<evidence type="ECO:0000313" key="10">
    <source>
        <dbReference type="Ensembl" id="ENSPNAP00000024627.1"/>
    </source>
</evidence>
<keyword evidence="1 6" id="KW-0547">Nucleotide-binding</keyword>
<dbReference type="Gene3D" id="1.10.10.820">
    <property type="match status" value="1"/>
</dbReference>
<evidence type="ECO:0000256" key="4">
    <source>
        <dbReference type="ARBA" id="ARBA00023123"/>
    </source>
</evidence>
<keyword evidence="11" id="KW-1185">Reference proteome</keyword>
<dbReference type="GO" id="GO:0005737">
    <property type="term" value="C:cytoplasm"/>
    <property type="evidence" value="ECO:0007669"/>
    <property type="project" value="TreeGrafter"/>
</dbReference>
<dbReference type="GO" id="GO:0003774">
    <property type="term" value="F:cytoskeletal motor activity"/>
    <property type="evidence" value="ECO:0007669"/>
    <property type="project" value="UniProtKB-UniRule"/>
</dbReference>
<feature type="region of interest" description="Disordered" evidence="8">
    <location>
        <begin position="1750"/>
        <end position="1769"/>
    </location>
</feature>
<feature type="region of interest" description="Disordered" evidence="8">
    <location>
        <begin position="1906"/>
        <end position="1929"/>
    </location>
</feature>
<feature type="region of interest" description="Disordered" evidence="8">
    <location>
        <begin position="94"/>
        <end position="198"/>
    </location>
</feature>
<feature type="region of interest" description="Disordered" evidence="8">
    <location>
        <begin position="14"/>
        <end position="65"/>
    </location>
</feature>
<evidence type="ECO:0000256" key="8">
    <source>
        <dbReference type="SAM" id="MobiDB-lite"/>
    </source>
</evidence>
<evidence type="ECO:0000313" key="11">
    <source>
        <dbReference type="Proteomes" id="UP001501920"/>
    </source>
</evidence>
<evidence type="ECO:0000256" key="5">
    <source>
        <dbReference type="ARBA" id="ARBA00023175"/>
    </source>
</evidence>
<dbReference type="SMART" id="SM00242">
    <property type="entry name" value="MYSc"/>
    <property type="match status" value="1"/>
</dbReference>
<keyword evidence="6" id="KW-0009">Actin-binding</keyword>
<evidence type="ECO:0000256" key="6">
    <source>
        <dbReference type="PROSITE-ProRule" id="PRU00782"/>
    </source>
</evidence>
<feature type="compositionally biased region" description="Basic and acidic residues" evidence="8">
    <location>
        <begin position="176"/>
        <end position="189"/>
    </location>
</feature>
<keyword evidence="4 6" id="KW-0518">Myosin</keyword>
<feature type="compositionally biased region" description="Gly residues" evidence="8">
    <location>
        <begin position="1803"/>
        <end position="1816"/>
    </location>
</feature>
<feature type="domain" description="Myosin motor" evidence="9">
    <location>
        <begin position="271"/>
        <end position="994"/>
    </location>
</feature>
<feature type="compositionally biased region" description="Polar residues" evidence="8">
    <location>
        <begin position="143"/>
        <end position="153"/>
    </location>
</feature>
<feature type="region of interest" description="Disordered" evidence="8">
    <location>
        <begin position="2059"/>
        <end position="2138"/>
    </location>
</feature>
<accession>A0A3B4DJS2</accession>
<reference evidence="10 11" key="1">
    <citation type="submission" date="2020-10" db="EMBL/GenBank/DDBJ databases">
        <title>Pygocentrus nattereri (red-bellied piranha) genome, fPygNat1, primary haplotype.</title>
        <authorList>
            <person name="Myers G."/>
            <person name="Meyer A."/>
            <person name="Karagic N."/>
            <person name="Pippel M."/>
            <person name="Winkler S."/>
            <person name="Tracey A."/>
            <person name="Wood J."/>
            <person name="Formenti G."/>
            <person name="Howe K."/>
            <person name="Fedrigo O."/>
            <person name="Jarvis E.D."/>
        </authorList>
    </citation>
    <scope>NUCLEOTIDE SEQUENCE [LARGE SCALE GENOMIC DNA]</scope>
</reference>
<evidence type="ECO:0000256" key="1">
    <source>
        <dbReference type="ARBA" id="ARBA00022741"/>
    </source>
</evidence>